<dbReference type="AlphaFoldDB" id="A0A5B7DYH3"/>
<organism evidence="2 3">
    <name type="scientific">Portunus trituberculatus</name>
    <name type="common">Swimming crab</name>
    <name type="synonym">Neptunus trituberculatus</name>
    <dbReference type="NCBI Taxonomy" id="210409"/>
    <lineage>
        <taxon>Eukaryota</taxon>
        <taxon>Metazoa</taxon>
        <taxon>Ecdysozoa</taxon>
        <taxon>Arthropoda</taxon>
        <taxon>Crustacea</taxon>
        <taxon>Multicrustacea</taxon>
        <taxon>Malacostraca</taxon>
        <taxon>Eumalacostraca</taxon>
        <taxon>Eucarida</taxon>
        <taxon>Decapoda</taxon>
        <taxon>Pleocyemata</taxon>
        <taxon>Brachyura</taxon>
        <taxon>Eubrachyura</taxon>
        <taxon>Portunoidea</taxon>
        <taxon>Portunidae</taxon>
        <taxon>Portuninae</taxon>
        <taxon>Portunus</taxon>
    </lineage>
</organism>
<feature type="compositionally biased region" description="Polar residues" evidence="1">
    <location>
        <begin position="38"/>
        <end position="52"/>
    </location>
</feature>
<name>A0A5B7DYH3_PORTR</name>
<reference evidence="2 3" key="1">
    <citation type="submission" date="2019-05" db="EMBL/GenBank/DDBJ databases">
        <title>Another draft genome of Portunus trituberculatus and its Hox gene families provides insights of decapod evolution.</title>
        <authorList>
            <person name="Jeong J.-H."/>
            <person name="Song I."/>
            <person name="Kim S."/>
            <person name="Choi T."/>
            <person name="Kim D."/>
            <person name="Ryu S."/>
            <person name="Kim W."/>
        </authorList>
    </citation>
    <scope>NUCLEOTIDE SEQUENCE [LARGE SCALE GENOMIC DNA]</scope>
    <source>
        <tissue evidence="2">Muscle</tissue>
    </source>
</reference>
<keyword evidence="3" id="KW-1185">Reference proteome</keyword>
<evidence type="ECO:0000313" key="3">
    <source>
        <dbReference type="Proteomes" id="UP000324222"/>
    </source>
</evidence>
<dbReference type="Proteomes" id="UP000324222">
    <property type="component" value="Unassembled WGS sequence"/>
</dbReference>
<comment type="caution">
    <text evidence="2">The sequence shown here is derived from an EMBL/GenBank/DDBJ whole genome shotgun (WGS) entry which is preliminary data.</text>
</comment>
<dbReference type="EMBL" id="VSRR010001621">
    <property type="protein sequence ID" value="MPC26610.1"/>
    <property type="molecule type" value="Genomic_DNA"/>
</dbReference>
<feature type="region of interest" description="Disordered" evidence="1">
    <location>
        <begin position="19"/>
        <end position="59"/>
    </location>
</feature>
<sequence>MLITLRHWNHENILENHNVQLPQKGKSSHENCPGWDGNSDQESKVQTLSHQDQIVIRSK</sequence>
<protein>
    <submittedName>
        <fullName evidence="2">Uncharacterized protein</fullName>
    </submittedName>
</protein>
<evidence type="ECO:0000313" key="2">
    <source>
        <dbReference type="EMBL" id="MPC26610.1"/>
    </source>
</evidence>
<proteinExistence type="predicted"/>
<evidence type="ECO:0000256" key="1">
    <source>
        <dbReference type="SAM" id="MobiDB-lite"/>
    </source>
</evidence>
<accession>A0A5B7DYH3</accession>
<gene>
    <name evidence="2" type="ORF">E2C01_019754</name>
</gene>